<keyword evidence="1" id="KW-0175">Coiled coil</keyword>
<accession>A0A0G1KFH0</accession>
<reference evidence="2 3" key="1">
    <citation type="journal article" date="2015" name="Nature">
        <title>rRNA introns, odd ribosomes, and small enigmatic genomes across a large radiation of phyla.</title>
        <authorList>
            <person name="Brown C.T."/>
            <person name="Hug L.A."/>
            <person name="Thomas B.C."/>
            <person name="Sharon I."/>
            <person name="Castelle C.J."/>
            <person name="Singh A."/>
            <person name="Wilkins M.J."/>
            <person name="Williams K.H."/>
            <person name="Banfield J.F."/>
        </authorList>
    </citation>
    <scope>NUCLEOTIDE SEQUENCE [LARGE SCALE GENOMIC DNA]</scope>
</reference>
<proteinExistence type="predicted"/>
<dbReference type="InterPro" id="IPR023346">
    <property type="entry name" value="Lysozyme-like_dom_sf"/>
</dbReference>
<dbReference type="Gene3D" id="1.10.530.10">
    <property type="match status" value="1"/>
</dbReference>
<evidence type="ECO:0008006" key="4">
    <source>
        <dbReference type="Google" id="ProtNLM"/>
    </source>
</evidence>
<comment type="caution">
    <text evidence="2">The sequence shown here is derived from an EMBL/GenBank/DDBJ whole genome shotgun (WGS) entry which is preliminary data.</text>
</comment>
<dbReference type="Proteomes" id="UP000034595">
    <property type="component" value="Unassembled WGS sequence"/>
</dbReference>
<evidence type="ECO:0000256" key="1">
    <source>
        <dbReference type="SAM" id="Coils"/>
    </source>
</evidence>
<dbReference type="AlphaFoldDB" id="A0A0G1KFH0"/>
<protein>
    <recommendedName>
        <fullName evidence="4">Transglycosylase SLT domain-containing protein</fullName>
    </recommendedName>
</protein>
<evidence type="ECO:0000313" key="3">
    <source>
        <dbReference type="Proteomes" id="UP000034595"/>
    </source>
</evidence>
<dbReference type="Gene3D" id="6.10.250.3150">
    <property type="match status" value="1"/>
</dbReference>
<dbReference type="EMBL" id="LCJQ01000001">
    <property type="protein sequence ID" value="KKT82250.1"/>
    <property type="molecule type" value="Genomic_DNA"/>
</dbReference>
<feature type="coiled-coil region" evidence="1">
    <location>
        <begin position="198"/>
        <end position="248"/>
    </location>
</feature>
<organism evidence="2 3">
    <name type="scientific">Candidatus Azambacteria bacterium GW2011_GWA1_44_9</name>
    <dbReference type="NCBI Taxonomy" id="1618610"/>
    <lineage>
        <taxon>Bacteria</taxon>
        <taxon>Candidatus Azamiibacteriota</taxon>
    </lineage>
</organism>
<dbReference type="SUPFAM" id="SSF53955">
    <property type="entry name" value="Lysozyme-like"/>
    <property type="match status" value="1"/>
</dbReference>
<sequence length="467" mass="52126">MHKHFLAKYKILFLLPMISLWVFGVMVQAETVCPDNFNGLTKEQLMDALVACEKESMILEANIEKTGKEKTTLSRDITLLNNKIKQAKLAIKMRTASINNLTEDIVVKNKTIGNLTQKIERERDSLAGLLRRTDEIDSYSLVEIALSDQPISEFFADIDDFEYIEESIYDSLVEIGATKKMTEEEKTLLEQKKNKEADLRYQQELEKKKTEANEAEKQRILKETKGKEAAYQKELKEKQKKAAQIRAALFSLRDTEGIPFEKALEYANIAAKATNVRPALVLAILTQESDLGKNVGSCLVSDLDSGDGVGKNTGTVFSQVMKAPRDTDPFKKITDRLGFDWKKTPVSCPPEARYYKGRGFGGGMGPSQFIPSTWELFKERIASAVGVSAQSANPWDPAHAFTATAIYLSDLGADNGGYTAERNAACRYYSGRKCDNARPANTFYGNQVLKKAESIQDNIDFLKGVSS</sequence>
<evidence type="ECO:0000313" key="2">
    <source>
        <dbReference type="EMBL" id="KKT82250.1"/>
    </source>
</evidence>
<gene>
    <name evidence="2" type="ORF">UW78_C0001G0033</name>
</gene>
<name>A0A0G1KFH0_9BACT</name>